<organism evidence="1">
    <name type="scientific">marine sediment metagenome</name>
    <dbReference type="NCBI Taxonomy" id="412755"/>
    <lineage>
        <taxon>unclassified sequences</taxon>
        <taxon>metagenomes</taxon>
        <taxon>ecological metagenomes</taxon>
    </lineage>
</organism>
<comment type="caution">
    <text evidence="1">The sequence shown here is derived from an EMBL/GenBank/DDBJ whole genome shotgun (WGS) entry which is preliminary data.</text>
</comment>
<dbReference type="AlphaFoldDB" id="X0VMC5"/>
<protein>
    <submittedName>
        <fullName evidence="1">Uncharacterized protein</fullName>
    </submittedName>
</protein>
<dbReference type="EMBL" id="BARS01038165">
    <property type="protein sequence ID" value="GAG19484.1"/>
    <property type="molecule type" value="Genomic_DNA"/>
</dbReference>
<feature type="non-terminal residue" evidence="1">
    <location>
        <position position="59"/>
    </location>
</feature>
<name>X0VMC5_9ZZZZ</name>
<proteinExistence type="predicted"/>
<gene>
    <name evidence="1" type="ORF">S01H1_58419</name>
</gene>
<sequence length="59" mass="6504">MDASLNGYEKQNNAKIGWVWFEGTTALLEGQGVCYNFDYGTAPGSADGRRYNRVELPAT</sequence>
<reference evidence="1" key="1">
    <citation type="journal article" date="2014" name="Front. Microbiol.">
        <title>High frequency of phylogenetically diverse reductive dehalogenase-homologous genes in deep subseafloor sedimentary metagenomes.</title>
        <authorList>
            <person name="Kawai M."/>
            <person name="Futagami T."/>
            <person name="Toyoda A."/>
            <person name="Takaki Y."/>
            <person name="Nishi S."/>
            <person name="Hori S."/>
            <person name="Arai W."/>
            <person name="Tsubouchi T."/>
            <person name="Morono Y."/>
            <person name="Uchiyama I."/>
            <person name="Ito T."/>
            <person name="Fujiyama A."/>
            <person name="Inagaki F."/>
            <person name="Takami H."/>
        </authorList>
    </citation>
    <scope>NUCLEOTIDE SEQUENCE</scope>
    <source>
        <strain evidence="1">Expedition CK06-06</strain>
    </source>
</reference>
<accession>X0VMC5</accession>
<evidence type="ECO:0000313" key="1">
    <source>
        <dbReference type="EMBL" id="GAG19484.1"/>
    </source>
</evidence>